<accession>A0ABW4ZHL3</accession>
<reference evidence="4" key="1">
    <citation type="journal article" date="2019" name="Int. J. Syst. Evol. Microbiol.">
        <title>The Global Catalogue of Microorganisms (GCM) 10K type strain sequencing project: providing services to taxonomists for standard genome sequencing and annotation.</title>
        <authorList>
            <consortium name="The Broad Institute Genomics Platform"/>
            <consortium name="The Broad Institute Genome Sequencing Center for Infectious Disease"/>
            <person name="Wu L."/>
            <person name="Ma J."/>
        </authorList>
    </citation>
    <scope>NUCLEOTIDE SEQUENCE [LARGE SCALE GENOMIC DNA]</scope>
    <source>
        <strain evidence="4">KCTC 42217</strain>
    </source>
</reference>
<dbReference type="PANTHER" id="PTHR33886">
    <property type="entry name" value="UNSATURATED RHAMNOGALACTURONAN HYDROLASE (EUROFUNG)"/>
    <property type="match status" value="1"/>
</dbReference>
<dbReference type="EMBL" id="JBHUHZ010000001">
    <property type="protein sequence ID" value="MFD2161327.1"/>
    <property type="molecule type" value="Genomic_DNA"/>
</dbReference>
<evidence type="ECO:0000256" key="1">
    <source>
        <dbReference type="ARBA" id="ARBA00022801"/>
    </source>
</evidence>
<dbReference type="Gene3D" id="1.50.10.10">
    <property type="match status" value="1"/>
</dbReference>
<sequence>MKRTYSIFVLLSLLSFQSISQTKPVSERMAATVMDIWADSLWTGRPFKWTYDQGTILEGISAIWHRTGDGKYFNYIKKSMDHFVQPDGTIRTYSSDSYNIDNIKNGRALILLYKVTGQEKYLKAVQSLRQQLSTHPRTAEGGFWHKKVYPHQMWLDGLYMGQPFYAEYSAMAHDWSAFNDIATQFILMERNSLDPKTGLLYHGYDESREQRWADPVTGRSPHFWGRAMGWYGMGLVDALEYFPANHPKRDSVIAILNRFAKAVQSVQDPKSGVWYDILNMPTGKGNYLESSASGMFVYALAKGVRLGFLPENYMNVAKTGYNGMLKEFVETVNADKVNLTKTVSVSGLGGNPYRDGSYEYYLREKVITNDPKGVGAFMMAANEMDLAALSKTGKGKVVTLDTYFNNEIRKDVLGKNYKYHYTWDDAANSGFRVLGNLFNYAGAKTNTSAVAPTAANLKNSDVYIIVDPDTEKETAKPNFATAKDADELYKWVNDGGVLVLMTNDYTNAELVKFNTIANRFGIHFNQDMINAVKNDAYETGAFVIPAKHPIFKTSKKVYIKEISTLKLSPPARPAFTSGKNVVMATAKVGKGTVFAVGDPWLYNEYVDGRKLPAQYENFKAANDLVNWLLAQSTN</sequence>
<evidence type="ECO:0000313" key="4">
    <source>
        <dbReference type="Proteomes" id="UP001597387"/>
    </source>
</evidence>
<dbReference type="InterPro" id="IPR012341">
    <property type="entry name" value="6hp_glycosidase-like_sf"/>
</dbReference>
<feature type="chain" id="PRO_5047541734" evidence="2">
    <location>
        <begin position="21"/>
        <end position="634"/>
    </location>
</feature>
<comment type="caution">
    <text evidence="3">The sequence shown here is derived from an EMBL/GenBank/DDBJ whole genome shotgun (WGS) entry which is preliminary data.</text>
</comment>
<protein>
    <submittedName>
        <fullName evidence="3">Glycoside hydrolase family 105 protein</fullName>
    </submittedName>
</protein>
<dbReference type="InterPro" id="IPR029062">
    <property type="entry name" value="Class_I_gatase-like"/>
</dbReference>
<dbReference type="RefSeq" id="WP_255899607.1">
    <property type="nucleotide sequence ID" value="NZ_JAFMZO010000001.1"/>
</dbReference>
<gene>
    <name evidence="3" type="ORF">ACFSJU_02930</name>
</gene>
<dbReference type="Pfam" id="PF07470">
    <property type="entry name" value="Glyco_hydro_88"/>
    <property type="match status" value="1"/>
</dbReference>
<dbReference type="InterPro" id="IPR008928">
    <property type="entry name" value="6-hairpin_glycosidase_sf"/>
</dbReference>
<keyword evidence="1 3" id="KW-0378">Hydrolase</keyword>
<dbReference type="SUPFAM" id="SSF52317">
    <property type="entry name" value="Class I glutamine amidotransferase-like"/>
    <property type="match status" value="1"/>
</dbReference>
<keyword evidence="4" id="KW-1185">Reference proteome</keyword>
<dbReference type="Proteomes" id="UP001597387">
    <property type="component" value="Unassembled WGS sequence"/>
</dbReference>
<name>A0ABW4ZHL3_9SPHI</name>
<proteinExistence type="predicted"/>
<dbReference type="SUPFAM" id="SSF48208">
    <property type="entry name" value="Six-hairpin glycosidases"/>
    <property type="match status" value="1"/>
</dbReference>
<dbReference type="InterPro" id="IPR010905">
    <property type="entry name" value="Glyco_hydro_88"/>
</dbReference>
<dbReference type="PANTHER" id="PTHR33886:SF8">
    <property type="entry name" value="UNSATURATED RHAMNOGALACTURONAN HYDROLASE (EUROFUNG)"/>
    <property type="match status" value="1"/>
</dbReference>
<dbReference type="Gene3D" id="3.40.50.880">
    <property type="match status" value="1"/>
</dbReference>
<dbReference type="GO" id="GO:0016787">
    <property type="term" value="F:hydrolase activity"/>
    <property type="evidence" value="ECO:0007669"/>
    <property type="project" value="UniProtKB-KW"/>
</dbReference>
<feature type="signal peptide" evidence="2">
    <location>
        <begin position="1"/>
        <end position="20"/>
    </location>
</feature>
<organism evidence="3 4">
    <name type="scientific">Paradesertivirga mongoliensis</name>
    <dbReference type="NCBI Taxonomy" id="2100740"/>
    <lineage>
        <taxon>Bacteria</taxon>
        <taxon>Pseudomonadati</taxon>
        <taxon>Bacteroidota</taxon>
        <taxon>Sphingobacteriia</taxon>
        <taxon>Sphingobacteriales</taxon>
        <taxon>Sphingobacteriaceae</taxon>
        <taxon>Paradesertivirga</taxon>
    </lineage>
</organism>
<keyword evidence="2" id="KW-0732">Signal</keyword>
<evidence type="ECO:0000256" key="2">
    <source>
        <dbReference type="SAM" id="SignalP"/>
    </source>
</evidence>
<evidence type="ECO:0000313" key="3">
    <source>
        <dbReference type="EMBL" id="MFD2161327.1"/>
    </source>
</evidence>
<dbReference type="InterPro" id="IPR052043">
    <property type="entry name" value="PolySaccharide_Degr_Enz"/>
</dbReference>